<dbReference type="InterPro" id="IPR011990">
    <property type="entry name" value="TPR-like_helical_dom_sf"/>
</dbReference>
<sequence length="454" mass="50999">TTLHQLSPTVHCWRSIAFTMPISFRLLIDAWPADATTIGDLFTDREERDLVATMFSEFLKSGRRCGTIWECVELLATASLIRFEFSWYQTDPEMDIVIDLPGDIPSRSINVKFFKSGVKVVIKGLSKPLFEGVILYDAIEAEDSQWTVERNGSLAQLRLNCSKVNPIWWPRLFHDELVVSPLCQSRLDPDTCYNRAQTLEMMNGDPRQIFSLYRLAADGRHSLSASRVGNVYIDGDVKAGVEKSTDQAVHYLMIGAEEGNYESMYQIGHAFHHGIGVDADFEKAEFWLKQASLSGKHGRAAYQLGHIYHFFPERLSQPDQAAYWWRIAADQGVNDAKFNLGLYLYKGTGVIQDEVKAYDLLRSSILENPSLSELLFQNGVDMIRLEAVSAASRPVRHKKSRRRKSSSRSSHAAVMTVVGFGAIAIAAVAVILWRTHSMRPTDVSHSPTPPPTSI</sequence>
<evidence type="ECO:0000259" key="3">
    <source>
        <dbReference type="PROSITE" id="PS51203"/>
    </source>
</evidence>
<organism evidence="4">
    <name type="scientific">Spongospora subterranea</name>
    <dbReference type="NCBI Taxonomy" id="70186"/>
    <lineage>
        <taxon>Eukaryota</taxon>
        <taxon>Sar</taxon>
        <taxon>Rhizaria</taxon>
        <taxon>Endomyxa</taxon>
        <taxon>Phytomyxea</taxon>
        <taxon>Plasmodiophorida</taxon>
        <taxon>Plasmodiophoridae</taxon>
        <taxon>Spongospora</taxon>
    </lineage>
</organism>
<proteinExistence type="inferred from homology"/>
<dbReference type="InterPro" id="IPR006597">
    <property type="entry name" value="Sel1-like"/>
</dbReference>
<keyword evidence="2" id="KW-0472">Membrane</keyword>
<evidence type="ECO:0000256" key="1">
    <source>
        <dbReference type="ARBA" id="ARBA00038101"/>
    </source>
</evidence>
<dbReference type="PROSITE" id="PS51203">
    <property type="entry name" value="CS"/>
    <property type="match status" value="1"/>
</dbReference>
<evidence type="ECO:0000256" key="2">
    <source>
        <dbReference type="SAM" id="Phobius"/>
    </source>
</evidence>
<feature type="transmembrane region" description="Helical" evidence="2">
    <location>
        <begin position="412"/>
        <end position="433"/>
    </location>
</feature>
<name>A0A0H5R4Z1_9EUKA</name>
<accession>A0A0H5R4Z1</accession>
<comment type="similarity">
    <text evidence="1">Belongs to the sel-1 family.</text>
</comment>
<dbReference type="PANTHER" id="PTHR11102:SF160">
    <property type="entry name" value="ERAD-ASSOCIATED E3 UBIQUITIN-PROTEIN LIGASE COMPONENT HRD3"/>
    <property type="match status" value="1"/>
</dbReference>
<dbReference type="CDD" id="cd06467">
    <property type="entry name" value="p23_NUDC_like"/>
    <property type="match status" value="1"/>
</dbReference>
<dbReference type="Pfam" id="PF08238">
    <property type="entry name" value="Sel1"/>
    <property type="match status" value="4"/>
</dbReference>
<feature type="domain" description="CS" evidence="3">
    <location>
        <begin position="80"/>
        <end position="173"/>
    </location>
</feature>
<dbReference type="Pfam" id="PF04969">
    <property type="entry name" value="CS"/>
    <property type="match status" value="1"/>
</dbReference>
<dbReference type="InterPro" id="IPR007052">
    <property type="entry name" value="CS_dom"/>
</dbReference>
<dbReference type="SUPFAM" id="SSF81901">
    <property type="entry name" value="HCP-like"/>
    <property type="match status" value="1"/>
</dbReference>
<dbReference type="PANTHER" id="PTHR11102">
    <property type="entry name" value="SEL-1-LIKE PROTEIN"/>
    <property type="match status" value="1"/>
</dbReference>
<dbReference type="InterPro" id="IPR050767">
    <property type="entry name" value="Sel1_AlgK"/>
</dbReference>
<feature type="non-terminal residue" evidence="4">
    <location>
        <position position="1"/>
    </location>
</feature>
<evidence type="ECO:0000313" key="4">
    <source>
        <dbReference type="EMBL" id="CRZ03179.1"/>
    </source>
</evidence>
<dbReference type="AlphaFoldDB" id="A0A0H5R4Z1"/>
<dbReference type="Gene3D" id="2.60.40.790">
    <property type="match status" value="1"/>
</dbReference>
<dbReference type="SMART" id="SM00671">
    <property type="entry name" value="SEL1"/>
    <property type="match status" value="4"/>
</dbReference>
<dbReference type="Gene3D" id="1.25.40.10">
    <property type="entry name" value="Tetratricopeptide repeat domain"/>
    <property type="match status" value="1"/>
</dbReference>
<dbReference type="EMBL" id="HACM01002737">
    <property type="protein sequence ID" value="CRZ03179.1"/>
    <property type="molecule type" value="Transcribed_RNA"/>
</dbReference>
<keyword evidence="2" id="KW-0812">Transmembrane</keyword>
<keyword evidence="2" id="KW-1133">Transmembrane helix</keyword>
<dbReference type="InterPro" id="IPR008978">
    <property type="entry name" value="HSP20-like_chaperone"/>
</dbReference>
<dbReference type="SUPFAM" id="SSF49764">
    <property type="entry name" value="HSP20-like chaperones"/>
    <property type="match status" value="1"/>
</dbReference>
<reference evidence="4" key="1">
    <citation type="submission" date="2015-04" db="EMBL/GenBank/DDBJ databases">
        <title>The genome sequence of the plant pathogenic Rhizarian Plasmodiophora brassicae reveals insights in its biotrophic life cycle and the origin of chitin synthesis.</title>
        <authorList>
            <person name="Schwelm A."/>
            <person name="Fogelqvist J."/>
            <person name="Knaust A."/>
            <person name="Julke S."/>
            <person name="Lilja T."/>
            <person name="Dhandapani V."/>
            <person name="Bonilla-Rosso G."/>
            <person name="Karlsson M."/>
            <person name="Shevchenko A."/>
            <person name="Choi S.R."/>
            <person name="Kim H.G."/>
            <person name="Park J.Y."/>
            <person name="Lim Y.P."/>
            <person name="Ludwig-Muller J."/>
            <person name="Dixelius C."/>
        </authorList>
    </citation>
    <scope>NUCLEOTIDE SEQUENCE</scope>
    <source>
        <tissue evidence="4">Potato root galls</tissue>
    </source>
</reference>
<protein>
    <recommendedName>
        <fullName evidence="3">CS domain-containing protein</fullName>
    </recommendedName>
</protein>